<feature type="compositionally biased region" description="Low complexity" evidence="4">
    <location>
        <begin position="1107"/>
        <end position="1118"/>
    </location>
</feature>
<evidence type="ECO:0000313" key="5">
    <source>
        <dbReference type="EMBL" id="RDB27345.1"/>
    </source>
</evidence>
<dbReference type="STRING" id="39966.A0A369K3X6"/>
<dbReference type="InterPro" id="IPR049567">
    <property type="entry name" value="WDR59-like"/>
</dbReference>
<feature type="compositionally biased region" description="Low complexity" evidence="4">
    <location>
        <begin position="594"/>
        <end position="621"/>
    </location>
</feature>
<dbReference type="Proteomes" id="UP000076154">
    <property type="component" value="Unassembled WGS sequence"/>
</dbReference>
<accession>A0A369K3X6</accession>
<dbReference type="Gene3D" id="2.130.10.10">
    <property type="entry name" value="YVTN repeat-like/Quinoprotein amine dehydrogenase"/>
    <property type="match status" value="1"/>
</dbReference>
<evidence type="ECO:0000256" key="1">
    <source>
        <dbReference type="ARBA" id="ARBA00022574"/>
    </source>
</evidence>
<dbReference type="GO" id="GO:0034198">
    <property type="term" value="P:cellular response to amino acid starvation"/>
    <property type="evidence" value="ECO:0007669"/>
    <property type="project" value="TreeGrafter"/>
</dbReference>
<dbReference type="SMART" id="SM00320">
    <property type="entry name" value="WD40"/>
    <property type="match status" value="5"/>
</dbReference>
<dbReference type="SUPFAM" id="SSF50978">
    <property type="entry name" value="WD40 repeat-like"/>
    <property type="match status" value="1"/>
</dbReference>
<dbReference type="FunCoup" id="A0A369K3X6">
    <property type="interactions" value="216"/>
</dbReference>
<keyword evidence="6" id="KW-1185">Reference proteome</keyword>
<keyword evidence="2" id="KW-0677">Repeat</keyword>
<evidence type="ECO:0000256" key="2">
    <source>
        <dbReference type="ARBA" id="ARBA00022737"/>
    </source>
</evidence>
<feature type="compositionally biased region" description="Low complexity" evidence="4">
    <location>
        <begin position="851"/>
        <end position="865"/>
    </location>
</feature>
<name>A0A369K3X6_HYPMA</name>
<dbReference type="GO" id="GO:1904263">
    <property type="term" value="P:positive regulation of TORC1 signaling"/>
    <property type="evidence" value="ECO:0007669"/>
    <property type="project" value="TreeGrafter"/>
</dbReference>
<comment type="caution">
    <text evidence="5">The sequence shown here is derived from an EMBL/GenBank/DDBJ whole genome shotgun (WGS) entry which is preliminary data.</text>
</comment>
<reference evidence="5" key="1">
    <citation type="submission" date="2018-04" db="EMBL/GenBank/DDBJ databases">
        <title>Whole genome sequencing of Hypsizygus marmoreus.</title>
        <authorList>
            <person name="Choi I.-G."/>
            <person name="Min B."/>
            <person name="Kim J.-G."/>
            <person name="Kim S."/>
            <person name="Oh Y.-L."/>
            <person name="Kong W.-S."/>
            <person name="Park H."/>
            <person name="Jeong J."/>
            <person name="Song E.-S."/>
        </authorList>
    </citation>
    <scope>NUCLEOTIDE SEQUENCE [LARGE SCALE GENOMIC DNA]</scope>
    <source>
        <strain evidence="5">51987-8</strain>
    </source>
</reference>
<dbReference type="PANTHER" id="PTHR46170">
    <property type="entry name" value="GATOR COMPLEX PROTEIN WDR59"/>
    <property type="match status" value="1"/>
</dbReference>
<gene>
    <name evidence="5" type="ORF">Hypma_004327</name>
</gene>
<dbReference type="PROSITE" id="PS50294">
    <property type="entry name" value="WD_REPEATS_REGION"/>
    <property type="match status" value="1"/>
</dbReference>
<dbReference type="InterPro" id="IPR019775">
    <property type="entry name" value="WD40_repeat_CS"/>
</dbReference>
<dbReference type="EMBL" id="LUEZ02000017">
    <property type="protein sequence ID" value="RDB27345.1"/>
    <property type="molecule type" value="Genomic_DNA"/>
</dbReference>
<protein>
    <submittedName>
        <fullName evidence="5">RWD, RING finger and WD repeat-containing protein C11E3.05</fullName>
    </submittedName>
</protein>
<organism evidence="5 6">
    <name type="scientific">Hypsizygus marmoreus</name>
    <name type="common">White beech mushroom</name>
    <name type="synonym">Agaricus marmoreus</name>
    <dbReference type="NCBI Taxonomy" id="39966"/>
    <lineage>
        <taxon>Eukaryota</taxon>
        <taxon>Fungi</taxon>
        <taxon>Dikarya</taxon>
        <taxon>Basidiomycota</taxon>
        <taxon>Agaricomycotina</taxon>
        <taxon>Agaricomycetes</taxon>
        <taxon>Agaricomycetidae</taxon>
        <taxon>Agaricales</taxon>
        <taxon>Tricholomatineae</taxon>
        <taxon>Lyophyllaceae</taxon>
        <taxon>Hypsizygus</taxon>
    </lineage>
</organism>
<feature type="region of interest" description="Disordered" evidence="4">
    <location>
        <begin position="481"/>
        <end position="500"/>
    </location>
</feature>
<sequence>MSESPLYPVDDARLPSRSRRNSVDLRQHAILSTASRRSSGAPPLPDPTSHVEASSSSSSIIREDAFTLESFVSTQEWHHNSVFAPPASLLNSRRPSLASLAEAVEPPQRRRSRTDLADVQTSNLTHILTEPPSPEDGGNFRRSLQIDMKGLVGDAVGNMSISPSSRDIVLAARRGLFIIDLEAPLEVPRFLPQGGTWDVADVQWNPHPSHAEYIVSTSSEKLLIWNLLLVGKTSIEFILQAHYRAITDINWHTTECNTVVSTGIDSWLWAWDLREPRKPIFGLSAFEAGGTQVKWNRQDANILASSHSNEVLIWDRRKGSLPITRIKAHSSKIYGIDWSHDFRNEIVTCSLDKTIKVWDTTVSTNSSTTRAMPEVSEPKTIVRTSYPVWRARNLPFGRGVLSLAQRGVTALEMYAQNQPDMPIETFEGHTDVVKEFVWRKGGQDEFQLITWSKDRTLRFWPVETDVMQRVGHTVEPLRGRSRLRSEREPSISYRNPPESAEHLPALSAPVGHRSILAEVRAPLPPHRHLVVQPVSGASTRSSMEGATRPVTTNIALLRSQGGTMSRGNNGGKSVARMDAFTWLSNVKVGERRGSSSGPPSGADSVNVSRLNSRSRPSSGGPEAPERQPSEVERRKRSESRTRGGEREGEGNQSLPDEITSVLTKLDSSKIKIEKHDLTKKRACTFGLYGPWGGSSSVFIRVTFTFPRDYPQATYPDGIPIIDLERNPLISLKDRAFMLRRLTAIREHKRPCLESCLRFLLFRDEEDRPGEHLPMDPESSSSSEDDEPSTTTRKPRDATVTVLRSNKNLVEARTSQGTFGPNGELVCFFRAPTRIVRNVLRGLSDSPMTPSEEPAPAQTQAAPEAAPRMFQSPSLISDAVRRLNLSATDRQVKAFDVRKLGDRNNILRIMTNLLTFSEHKSQKDGETKPLGDLLKSYALLAPRRSTVFIENTTNIAGGDKKVASDYIFESISLADVCEKNAAAARSHGRYDHERAFKTLGALFPNTEQKSIVFDQLSRKVVMVLYTDFAKNKDLQMLAMLSMLILQSCGTLSQVLTDNPKAKSDLRPLMPRFASVDYFTLTRSPTERLPTAPWARRPSTPTVPQQLASSLPSSTSSRGSWSSLFNTGTVRQFMTGVQDTLKEGLSTPLETPMPLPNPEPLIPVVKVNKTLDEPGPRRRRRKESSVQSPPVAASKSWNETAPPPVKPSISFSSAGLRRTPLAQVTDPNNAVTHRRVLVFEPPPEVPRPPEGFEAALIGQFMAHVHIYADLLCRWQLYQKRLELLKSVKRQTVAPDNVERHTIGLARTCTTCTMVLSQSAIHCPSCGNPCSMAKCTICRLPVKGLSRSCLQCFHQVRNTYSGTQDKTVDLSSYHLVWNGCPESDEETVLDPPPGDEWRCINLRRKAAGKSATPGKIYSALQSVHGPKCMDNQAHKMDEGQ</sequence>
<feature type="region of interest" description="Disordered" evidence="4">
    <location>
        <begin position="842"/>
        <end position="865"/>
    </location>
</feature>
<feature type="region of interest" description="Disordered" evidence="4">
    <location>
        <begin position="1087"/>
        <end position="1118"/>
    </location>
</feature>
<dbReference type="Pfam" id="PF00400">
    <property type="entry name" value="WD40"/>
    <property type="match status" value="1"/>
</dbReference>
<feature type="compositionally biased region" description="Basic and acidic residues" evidence="4">
    <location>
        <begin position="623"/>
        <end position="649"/>
    </location>
</feature>
<dbReference type="PROSITE" id="PS00678">
    <property type="entry name" value="WD_REPEATS_1"/>
    <property type="match status" value="1"/>
</dbReference>
<keyword evidence="1 3" id="KW-0853">WD repeat</keyword>
<evidence type="ECO:0000313" key="6">
    <source>
        <dbReference type="Proteomes" id="UP000076154"/>
    </source>
</evidence>
<dbReference type="PANTHER" id="PTHR46170:SF1">
    <property type="entry name" value="GATOR COMPLEX PROTEIN WDR59"/>
    <property type="match status" value="1"/>
</dbReference>
<dbReference type="InParanoid" id="A0A369K3X6"/>
<dbReference type="InterPro" id="IPR036322">
    <property type="entry name" value="WD40_repeat_dom_sf"/>
</dbReference>
<feature type="region of interest" description="Disordered" evidence="4">
    <location>
        <begin position="767"/>
        <end position="798"/>
    </location>
</feature>
<proteinExistence type="predicted"/>
<dbReference type="GO" id="GO:0005774">
    <property type="term" value="C:vacuolar membrane"/>
    <property type="evidence" value="ECO:0007669"/>
    <property type="project" value="TreeGrafter"/>
</dbReference>
<feature type="region of interest" description="Disordered" evidence="4">
    <location>
        <begin position="1"/>
        <end position="58"/>
    </location>
</feature>
<evidence type="ECO:0000256" key="3">
    <source>
        <dbReference type="PROSITE-ProRule" id="PRU00221"/>
    </source>
</evidence>
<dbReference type="InterPro" id="IPR015943">
    <property type="entry name" value="WD40/YVTN_repeat-like_dom_sf"/>
</dbReference>
<dbReference type="OrthoDB" id="311712at2759"/>
<feature type="region of interest" description="Disordered" evidence="4">
    <location>
        <begin position="1142"/>
        <end position="1210"/>
    </location>
</feature>
<feature type="compositionally biased region" description="Pro residues" evidence="4">
    <location>
        <begin position="1149"/>
        <end position="1159"/>
    </location>
</feature>
<dbReference type="InterPro" id="IPR001680">
    <property type="entry name" value="WD40_rpt"/>
</dbReference>
<feature type="compositionally biased region" description="Polar residues" evidence="4">
    <location>
        <begin position="1097"/>
        <end position="1106"/>
    </location>
</feature>
<dbReference type="GO" id="GO:0035591">
    <property type="term" value="F:signaling adaptor activity"/>
    <property type="evidence" value="ECO:0007669"/>
    <property type="project" value="TreeGrafter"/>
</dbReference>
<feature type="repeat" description="WD" evidence="3">
    <location>
        <begin position="326"/>
        <end position="368"/>
    </location>
</feature>
<dbReference type="GO" id="GO:0035859">
    <property type="term" value="C:Seh1-associated complex"/>
    <property type="evidence" value="ECO:0007669"/>
    <property type="project" value="TreeGrafter"/>
</dbReference>
<evidence type="ECO:0000256" key="4">
    <source>
        <dbReference type="SAM" id="MobiDB-lite"/>
    </source>
</evidence>
<feature type="region of interest" description="Disordered" evidence="4">
    <location>
        <begin position="589"/>
        <end position="658"/>
    </location>
</feature>
<dbReference type="PROSITE" id="PS50082">
    <property type="entry name" value="WD_REPEATS_2"/>
    <property type="match status" value="1"/>
</dbReference>